<accession>A0A4D4L8U4</accession>
<evidence type="ECO:0000313" key="2">
    <source>
        <dbReference type="EMBL" id="GDY58001.1"/>
    </source>
</evidence>
<feature type="compositionally biased region" description="Basic and acidic residues" evidence="1">
    <location>
        <begin position="1"/>
        <end position="13"/>
    </location>
</feature>
<feature type="compositionally biased region" description="Basic and acidic residues" evidence="1">
    <location>
        <begin position="31"/>
        <end position="52"/>
    </location>
</feature>
<protein>
    <submittedName>
        <fullName evidence="2">Uncharacterized protein</fullName>
    </submittedName>
</protein>
<dbReference type="EMBL" id="BJHW01000001">
    <property type="protein sequence ID" value="GDY58001.1"/>
    <property type="molecule type" value="Genomic_DNA"/>
</dbReference>
<feature type="region of interest" description="Disordered" evidence="1">
    <location>
        <begin position="1"/>
        <end position="63"/>
    </location>
</feature>
<proteinExistence type="predicted"/>
<reference evidence="2 3" key="1">
    <citation type="journal article" date="2020" name="Int. J. Syst. Evol. Microbiol.">
        <title>Reclassification of Streptomyces castelarensis and Streptomyces sporoclivatus as later heterotypic synonyms of Streptomyces antimycoticus.</title>
        <authorList>
            <person name="Komaki H."/>
            <person name="Tamura T."/>
        </authorList>
    </citation>
    <scope>NUCLEOTIDE SEQUENCE [LARGE SCALE GENOMIC DNA]</scope>
    <source>
        <strain evidence="2 3">NBRC 13459</strain>
    </source>
</reference>
<sequence length="85" mass="8918">MAAPTHHLDRALGREVTVPAEVDVGGAADRGQAEPDPGHPRPGGRDLRETFDTHGSVPASPIPSLADRLSLAVSPRQRLAPAHAY</sequence>
<evidence type="ECO:0000313" key="3">
    <source>
        <dbReference type="Proteomes" id="UP000301309"/>
    </source>
</evidence>
<evidence type="ECO:0000256" key="1">
    <source>
        <dbReference type="SAM" id="MobiDB-lite"/>
    </source>
</evidence>
<dbReference type="AlphaFoldDB" id="A0A4D4L8U4"/>
<comment type="caution">
    <text evidence="2">The sequence shown here is derived from an EMBL/GenBank/DDBJ whole genome shotgun (WGS) entry which is preliminary data.</text>
</comment>
<gene>
    <name evidence="2" type="ORF">SVIO_086240</name>
</gene>
<organism evidence="2 3">
    <name type="scientific">Streptomyces violaceusniger</name>
    <dbReference type="NCBI Taxonomy" id="68280"/>
    <lineage>
        <taxon>Bacteria</taxon>
        <taxon>Bacillati</taxon>
        <taxon>Actinomycetota</taxon>
        <taxon>Actinomycetes</taxon>
        <taxon>Kitasatosporales</taxon>
        <taxon>Streptomycetaceae</taxon>
        <taxon>Streptomyces</taxon>
        <taxon>Streptomyces violaceusniger group</taxon>
    </lineage>
</organism>
<dbReference type="Proteomes" id="UP000301309">
    <property type="component" value="Unassembled WGS sequence"/>
</dbReference>
<keyword evidence="3" id="KW-1185">Reference proteome</keyword>
<name>A0A4D4L8U4_STRVO</name>